<evidence type="ECO:0000259" key="2">
    <source>
        <dbReference type="Pfam" id="PF00149"/>
    </source>
</evidence>
<dbReference type="InterPro" id="IPR004843">
    <property type="entry name" value="Calcineurin-like_PHP"/>
</dbReference>
<feature type="domain" description="Calcineurin-like phosphoesterase" evidence="2">
    <location>
        <begin position="3"/>
        <end position="199"/>
    </location>
</feature>
<sequence length="396" mass="46239">MVKFIHCADLHLDSPFKTHSHLSENIYEDVKKSTYESFKTLVNFALQEEVDFIVIAGDVFDDHNRTLRAEVFLKEQFESLKKEQIFVYMCHGNHDPLSDSVVTDWPENVSVFDKNVETYQTITKNGEKILLHGFSYQDHASYENKLDEYPSSQGEKGLHIGVLHGTYSKSSTKHRYTEFRLEDLNSKLYHYWALGHIHERQQINDMPPTYYPGNIQGRHFNEIGDKGFLLVEGDEFKLNVEFVPSHFIRFDEIKIETKQTTKQGIYDVVQKFKNQVRKQGKAIYRVYLEIDSDEPVSSQDLMQVEAMLKEYEENENNFVFIESLIVSYKDDDTRPLEHEFSQELKADDAIFTNAMSDLYLNPKATKFLDNYDDFDKVELINRAEALLKSGLRGEQS</sequence>
<dbReference type="EMBL" id="CACRUO010000029">
    <property type="protein sequence ID" value="VYU01329.1"/>
    <property type="molecule type" value="Genomic_DNA"/>
</dbReference>
<gene>
    <name evidence="3" type="primary">yhaO</name>
    <name evidence="3" type="ORF">SSLFYP27_01205</name>
</gene>
<dbReference type="PANTHER" id="PTHR30337">
    <property type="entry name" value="COMPONENT OF ATP-DEPENDENT DSDNA EXONUCLEASE"/>
    <property type="match status" value="1"/>
</dbReference>
<dbReference type="SUPFAM" id="SSF56300">
    <property type="entry name" value="Metallo-dependent phosphatases"/>
    <property type="match status" value="1"/>
</dbReference>
<dbReference type="AlphaFoldDB" id="A0A6N3BFK0"/>
<dbReference type="Pfam" id="PF00149">
    <property type="entry name" value="Metallophos"/>
    <property type="match status" value="1"/>
</dbReference>
<dbReference type="InterPro" id="IPR050535">
    <property type="entry name" value="DNA_Repair-Maintenance_Comp"/>
</dbReference>
<dbReference type="RefSeq" id="WP_156666686.1">
    <property type="nucleotide sequence ID" value="NZ_CACRUO010000029.1"/>
</dbReference>
<reference evidence="3" key="1">
    <citation type="submission" date="2019-11" db="EMBL/GenBank/DDBJ databases">
        <authorList>
            <person name="Feng L."/>
        </authorList>
    </citation>
    <scope>NUCLEOTIDE SEQUENCE</scope>
    <source>
        <strain evidence="3">SsimulansLFYP27</strain>
    </source>
</reference>
<protein>
    <submittedName>
        <fullName evidence="3">Putative metallophosphoesterase YhaO</fullName>
    </submittedName>
</protein>
<dbReference type="InterPro" id="IPR041796">
    <property type="entry name" value="Mre11_N"/>
</dbReference>
<dbReference type="CDD" id="cd00840">
    <property type="entry name" value="MPP_Mre11_N"/>
    <property type="match status" value="1"/>
</dbReference>
<evidence type="ECO:0000256" key="1">
    <source>
        <dbReference type="ARBA" id="ARBA00022801"/>
    </source>
</evidence>
<dbReference type="GO" id="GO:0016787">
    <property type="term" value="F:hydrolase activity"/>
    <property type="evidence" value="ECO:0007669"/>
    <property type="project" value="UniProtKB-KW"/>
</dbReference>
<name>A0A6N3BFK0_STASI</name>
<dbReference type="PIRSF" id="PIRSF033091">
    <property type="entry name" value="Pesterase_YhaO"/>
    <property type="match status" value="1"/>
</dbReference>
<accession>A0A6N3BFK0</accession>
<dbReference type="InterPro" id="IPR014576">
    <property type="entry name" value="Pesterase_YhaO"/>
</dbReference>
<dbReference type="InterPro" id="IPR029052">
    <property type="entry name" value="Metallo-depent_PP-like"/>
</dbReference>
<dbReference type="Gene3D" id="3.60.21.10">
    <property type="match status" value="1"/>
</dbReference>
<organism evidence="3">
    <name type="scientific">Staphylococcus simulans</name>
    <dbReference type="NCBI Taxonomy" id="1286"/>
    <lineage>
        <taxon>Bacteria</taxon>
        <taxon>Bacillati</taxon>
        <taxon>Bacillota</taxon>
        <taxon>Bacilli</taxon>
        <taxon>Bacillales</taxon>
        <taxon>Staphylococcaceae</taxon>
        <taxon>Staphylococcus</taxon>
    </lineage>
</organism>
<evidence type="ECO:0000313" key="3">
    <source>
        <dbReference type="EMBL" id="VYU01329.1"/>
    </source>
</evidence>
<keyword evidence="1" id="KW-0378">Hydrolase</keyword>
<proteinExistence type="predicted"/>
<dbReference type="PANTHER" id="PTHR30337:SF7">
    <property type="entry name" value="PHOSPHOESTERASE"/>
    <property type="match status" value="1"/>
</dbReference>